<dbReference type="InterPro" id="IPR004960">
    <property type="entry name" value="LipA_acyltrans"/>
</dbReference>
<sequence>MSSKKLRRNVFIQQIQYQFVRLFLLIAKVLPKSLIYLKVKVIFLIGFYCLKSRRELTVKNLKKVYSLTDDEAYMRAKTVYLQLSQSVAEILLMFVDRFDIDKAIENINEAKEKLAALSSNAPNGIIVITAHYSNWELAAQFLARHGLPMLAIGRIGSNKIIERKITTPFRGKYGNRAINKNNSMVAMAKTLKSGGNVGMLIDQKTSGTHSANVPFFGFDAPTTLSTASLKLKFDPLVVPISVVRKSCGKYEIYIDEPIEYKAGEIKEEKEKLVSMTAKYNQAIEHMISRDSSQWFWMHNRWKW</sequence>
<accession>A0A0S4XPV1</accession>
<evidence type="ECO:0000256" key="5">
    <source>
        <dbReference type="ARBA" id="ARBA00023136"/>
    </source>
</evidence>
<evidence type="ECO:0000256" key="1">
    <source>
        <dbReference type="ARBA" id="ARBA00004533"/>
    </source>
</evidence>
<dbReference type="PANTHER" id="PTHR30606">
    <property type="entry name" value="LIPID A BIOSYNTHESIS LAUROYL ACYLTRANSFERASE"/>
    <property type="match status" value="1"/>
</dbReference>
<comment type="subcellular location">
    <subcellularLocation>
        <location evidence="1">Cell inner membrane</location>
    </subcellularLocation>
</comment>
<name>A0A0S4XPV1_9BACT</name>
<evidence type="ECO:0000256" key="2">
    <source>
        <dbReference type="ARBA" id="ARBA00022475"/>
    </source>
</evidence>
<keyword evidence="5" id="KW-0472">Membrane</keyword>
<evidence type="ECO:0000313" key="7">
    <source>
        <dbReference type="EMBL" id="CUV66343.1"/>
    </source>
</evidence>
<dbReference type="PANTHER" id="PTHR30606:SF10">
    <property type="entry name" value="PHOSPHATIDYLINOSITOL MANNOSIDE ACYLTRANSFERASE"/>
    <property type="match status" value="1"/>
</dbReference>
<evidence type="ECO:0000256" key="4">
    <source>
        <dbReference type="ARBA" id="ARBA00022679"/>
    </source>
</evidence>
<gene>
    <name evidence="7" type="ORF">BN3087_780006</name>
</gene>
<dbReference type="Pfam" id="PF03279">
    <property type="entry name" value="Lip_A_acyltrans"/>
    <property type="match status" value="1"/>
</dbReference>
<dbReference type="CDD" id="cd07984">
    <property type="entry name" value="LPLAT_LABLAT-like"/>
    <property type="match status" value="1"/>
</dbReference>
<evidence type="ECO:0000256" key="3">
    <source>
        <dbReference type="ARBA" id="ARBA00022519"/>
    </source>
</evidence>
<protein>
    <submittedName>
        <fullName evidence="7">Putative lipid A biosynthesis acyltransferase</fullName>
    </submittedName>
</protein>
<dbReference type="AlphaFoldDB" id="A0A0S4XPV1"/>
<organism evidence="7">
    <name type="scientific">Sulfurovum sp. enrichment culture clone C5</name>
    <dbReference type="NCBI Taxonomy" id="497650"/>
    <lineage>
        <taxon>Bacteria</taxon>
        <taxon>Pseudomonadati</taxon>
        <taxon>Campylobacterota</taxon>
        <taxon>Epsilonproteobacteria</taxon>
        <taxon>Campylobacterales</taxon>
        <taxon>Sulfurovaceae</taxon>
        <taxon>Sulfurovum</taxon>
        <taxon>environmental samples</taxon>
    </lineage>
</organism>
<proteinExistence type="predicted"/>
<keyword evidence="3" id="KW-0997">Cell inner membrane</keyword>
<keyword evidence="6 7" id="KW-0012">Acyltransferase</keyword>
<evidence type="ECO:0000256" key="6">
    <source>
        <dbReference type="ARBA" id="ARBA00023315"/>
    </source>
</evidence>
<dbReference type="GO" id="GO:0009247">
    <property type="term" value="P:glycolipid biosynthetic process"/>
    <property type="evidence" value="ECO:0007669"/>
    <property type="project" value="UniProtKB-ARBA"/>
</dbReference>
<keyword evidence="4 7" id="KW-0808">Transferase</keyword>
<dbReference type="GO" id="GO:0016746">
    <property type="term" value="F:acyltransferase activity"/>
    <property type="evidence" value="ECO:0007669"/>
    <property type="project" value="UniProtKB-KW"/>
</dbReference>
<keyword evidence="2" id="KW-1003">Cell membrane</keyword>
<dbReference type="GO" id="GO:0005886">
    <property type="term" value="C:plasma membrane"/>
    <property type="evidence" value="ECO:0007669"/>
    <property type="project" value="UniProtKB-SubCell"/>
</dbReference>
<reference evidence="7" key="1">
    <citation type="submission" date="2015-11" db="EMBL/GenBank/DDBJ databases">
        <authorList>
            <person name="Zhang Y."/>
            <person name="Guo Z."/>
        </authorList>
    </citation>
    <scope>NUCLEOTIDE SEQUENCE</scope>
    <source>
        <strain evidence="7">BN30871</strain>
    </source>
</reference>
<dbReference type="EMBL" id="FAXN01000082">
    <property type="protein sequence ID" value="CUV66343.1"/>
    <property type="molecule type" value="Genomic_DNA"/>
</dbReference>